<dbReference type="Proteomes" id="UP000322362">
    <property type="component" value="Unassembled WGS sequence"/>
</dbReference>
<dbReference type="AlphaFoldDB" id="A0A5D4H8S3"/>
<dbReference type="InterPro" id="IPR032508">
    <property type="entry name" value="FecR_C"/>
</dbReference>
<dbReference type="InterPro" id="IPR006860">
    <property type="entry name" value="FecR"/>
</dbReference>
<keyword evidence="5" id="KW-1185">Reference proteome</keyword>
<feature type="domain" description="Protein FecR C-terminal" evidence="3">
    <location>
        <begin position="264"/>
        <end position="330"/>
    </location>
</feature>
<dbReference type="Gene3D" id="2.60.120.1440">
    <property type="match status" value="1"/>
</dbReference>
<keyword evidence="1" id="KW-1133">Transmembrane helix</keyword>
<protein>
    <submittedName>
        <fullName evidence="4">DUF4974 domain-containing protein</fullName>
    </submittedName>
</protein>
<feature type="transmembrane region" description="Helical" evidence="1">
    <location>
        <begin position="74"/>
        <end position="93"/>
    </location>
</feature>
<accession>A0A5D4H8S3</accession>
<name>A0A5D4H8S3_9SPHI</name>
<reference evidence="4 5" key="1">
    <citation type="submission" date="2019-08" db="EMBL/GenBank/DDBJ databases">
        <title>Phlebobacter frassis gen. nov. sp. nov., a new member of family Sphingobacteriaceae isolated from sand fly rearing media.</title>
        <authorList>
            <person name="Kakumanu M.L."/>
            <person name="Marayati B.F."/>
            <person name="Wada-Katsumata A."/>
            <person name="Wasserberg G."/>
            <person name="Schal C."/>
            <person name="Apperson C.S."/>
            <person name="Ponnusamy L."/>
        </authorList>
    </citation>
    <scope>NUCLEOTIDE SEQUENCE [LARGE SCALE GENOMIC DNA]</scope>
    <source>
        <strain evidence="4 5">SSI9</strain>
    </source>
</reference>
<sequence length="336" mass="37965">MQDDKKHLERLINEYLQGTTTPEEKKHLERWMEHLDVSDGQPAASEFRKMVMKKQIDLRTGALENTKSLHRRKMWWSTAASVLLALAIGAYLWQSNQTEAEDRHTVAAKPFPTIQQVTNNGSQDTLISLSDGSEVLLSSGSALIWPTEFAPDARELRLDGKAFFRVAKDPKRPLSVYSGDIITTALGTSFWIEKMEGKRSPRVKLVTGKVSITQQLDYGQDTLLATLTPGQEWNTTALEESTIVQEKNKSMPARTPQPDTTTALDFHHVPLSEVFPRLAAYYHVTIKFNSDDLKGMSFYGTYDKGNQIQEIIQTIALANDLTVRYDEKEVAYTIKK</sequence>
<feature type="domain" description="FecR protein" evidence="2">
    <location>
        <begin position="125"/>
        <end position="210"/>
    </location>
</feature>
<gene>
    <name evidence="4" type="ORF">FXV77_09170</name>
</gene>
<comment type="caution">
    <text evidence="4">The sequence shown here is derived from an EMBL/GenBank/DDBJ whole genome shotgun (WGS) entry which is preliminary data.</text>
</comment>
<keyword evidence="1" id="KW-0812">Transmembrane</keyword>
<dbReference type="GO" id="GO:0016989">
    <property type="term" value="F:sigma factor antagonist activity"/>
    <property type="evidence" value="ECO:0007669"/>
    <property type="project" value="TreeGrafter"/>
</dbReference>
<evidence type="ECO:0000313" key="4">
    <source>
        <dbReference type="EMBL" id="TYR36662.1"/>
    </source>
</evidence>
<dbReference type="PANTHER" id="PTHR30273">
    <property type="entry name" value="PERIPLASMIC SIGNAL SENSOR AND SIGMA FACTOR ACTIVATOR FECR-RELATED"/>
    <property type="match status" value="1"/>
</dbReference>
<dbReference type="EMBL" id="VTAV01000004">
    <property type="protein sequence ID" value="TYR36662.1"/>
    <property type="molecule type" value="Genomic_DNA"/>
</dbReference>
<evidence type="ECO:0000259" key="3">
    <source>
        <dbReference type="Pfam" id="PF16344"/>
    </source>
</evidence>
<dbReference type="Pfam" id="PF16344">
    <property type="entry name" value="FecR_C"/>
    <property type="match status" value="1"/>
</dbReference>
<dbReference type="PANTHER" id="PTHR30273:SF2">
    <property type="entry name" value="PROTEIN FECR"/>
    <property type="match status" value="1"/>
</dbReference>
<evidence type="ECO:0000313" key="5">
    <source>
        <dbReference type="Proteomes" id="UP000322362"/>
    </source>
</evidence>
<dbReference type="InterPro" id="IPR012373">
    <property type="entry name" value="Ferrdict_sens_TM"/>
</dbReference>
<keyword evidence="1" id="KW-0472">Membrane</keyword>
<dbReference type="Gene3D" id="3.55.50.30">
    <property type="match status" value="1"/>
</dbReference>
<dbReference type="PIRSF" id="PIRSF018266">
    <property type="entry name" value="FecR"/>
    <property type="match status" value="1"/>
</dbReference>
<dbReference type="Pfam" id="PF04773">
    <property type="entry name" value="FecR"/>
    <property type="match status" value="1"/>
</dbReference>
<evidence type="ECO:0000259" key="2">
    <source>
        <dbReference type="Pfam" id="PF04773"/>
    </source>
</evidence>
<evidence type="ECO:0000256" key="1">
    <source>
        <dbReference type="SAM" id="Phobius"/>
    </source>
</evidence>
<proteinExistence type="predicted"/>
<dbReference type="RefSeq" id="WP_148918914.1">
    <property type="nucleotide sequence ID" value="NZ_VTAV01000004.1"/>
</dbReference>
<organism evidence="4 5">
    <name type="scientific">Sphingobacterium phlebotomi</name>
    <dbReference type="NCBI Taxonomy" id="2605433"/>
    <lineage>
        <taxon>Bacteria</taxon>
        <taxon>Pseudomonadati</taxon>
        <taxon>Bacteroidota</taxon>
        <taxon>Sphingobacteriia</taxon>
        <taxon>Sphingobacteriales</taxon>
        <taxon>Sphingobacteriaceae</taxon>
        <taxon>Sphingobacterium</taxon>
    </lineage>
</organism>